<name>A0A951QLJ9_9CYAN</name>
<proteinExistence type="predicted"/>
<organism evidence="1 2">
    <name type="scientific">Cyanomargarita calcarea GSE-NOS-MK-12-04C</name>
    <dbReference type="NCBI Taxonomy" id="2839659"/>
    <lineage>
        <taxon>Bacteria</taxon>
        <taxon>Bacillati</taxon>
        <taxon>Cyanobacteriota</taxon>
        <taxon>Cyanophyceae</taxon>
        <taxon>Nostocales</taxon>
        <taxon>Cyanomargaritaceae</taxon>
        <taxon>Cyanomargarita</taxon>
    </lineage>
</organism>
<evidence type="ECO:0000313" key="2">
    <source>
        <dbReference type="Proteomes" id="UP000729701"/>
    </source>
</evidence>
<reference evidence="1" key="1">
    <citation type="submission" date="2021-05" db="EMBL/GenBank/DDBJ databases">
        <authorList>
            <person name="Pietrasiak N."/>
            <person name="Ward R."/>
            <person name="Stajich J.E."/>
            <person name="Kurbessoian T."/>
        </authorList>
    </citation>
    <scope>NUCLEOTIDE SEQUENCE</scope>
    <source>
        <strain evidence="1">GSE-NOS-MK-12-04C</strain>
    </source>
</reference>
<protein>
    <submittedName>
        <fullName evidence="1">Uncharacterized protein</fullName>
    </submittedName>
</protein>
<reference evidence="1" key="2">
    <citation type="journal article" date="2022" name="Microbiol. Resour. Announc.">
        <title>Metagenome Sequencing to Explore Phylogenomics of Terrestrial Cyanobacteria.</title>
        <authorList>
            <person name="Ward R.D."/>
            <person name="Stajich J.E."/>
            <person name="Johansen J.R."/>
            <person name="Huntemann M."/>
            <person name="Clum A."/>
            <person name="Foster B."/>
            <person name="Foster B."/>
            <person name="Roux S."/>
            <person name="Palaniappan K."/>
            <person name="Varghese N."/>
            <person name="Mukherjee S."/>
            <person name="Reddy T.B.K."/>
            <person name="Daum C."/>
            <person name="Copeland A."/>
            <person name="Chen I.A."/>
            <person name="Ivanova N.N."/>
            <person name="Kyrpides N.C."/>
            <person name="Shapiro N."/>
            <person name="Eloe-Fadrosh E.A."/>
            <person name="Pietrasiak N."/>
        </authorList>
    </citation>
    <scope>NUCLEOTIDE SEQUENCE</scope>
    <source>
        <strain evidence="1">GSE-NOS-MK-12-04C</strain>
    </source>
</reference>
<accession>A0A951QLJ9</accession>
<dbReference type="Proteomes" id="UP000729701">
    <property type="component" value="Unassembled WGS sequence"/>
</dbReference>
<sequence>MLLGTGSSIADSPVLKLADEFKKDAPVRKKMILGSTDSAIALALL</sequence>
<dbReference type="EMBL" id="JAHHGZ010000011">
    <property type="protein sequence ID" value="MBW4668180.1"/>
    <property type="molecule type" value="Genomic_DNA"/>
</dbReference>
<comment type="caution">
    <text evidence="1">The sequence shown here is derived from an EMBL/GenBank/DDBJ whole genome shotgun (WGS) entry which is preliminary data.</text>
</comment>
<evidence type="ECO:0000313" key="1">
    <source>
        <dbReference type="EMBL" id="MBW4668180.1"/>
    </source>
</evidence>
<gene>
    <name evidence="1" type="ORF">KME60_12350</name>
</gene>
<dbReference type="AlphaFoldDB" id="A0A951QLJ9"/>